<dbReference type="InterPro" id="IPR053302">
    <property type="entry name" value="CRAL-TRIO_domain"/>
</dbReference>
<dbReference type="Proteomes" id="UP001608902">
    <property type="component" value="Unassembled WGS sequence"/>
</dbReference>
<keyword evidence="3" id="KW-1185">Reference proteome</keyword>
<dbReference type="EMBL" id="JBGFUD010000275">
    <property type="protein sequence ID" value="MFH4974152.1"/>
    <property type="molecule type" value="Genomic_DNA"/>
</dbReference>
<sequence length="451" mass="52714">MTKGVTTPFGHPLSNESKRRVNEVRLKITQPIHPNFNTDFNVYRFILAFERIYKKEKDIIDAATKLLNNHLRMRKAYKMVHSKYLNFFTVFSFQMDTEEVLSFNENPLFARRLMPQGDVLSVTDDSNRLLWYVEYASIDLEGLAHTVSSGFSIKCQFLEMEYCLRRVMEQEENTGRLSGIHHIVDLNGYEMNPWAMLFVSNGNLTYYSQLIHFENYPELVTPIEMVNTAKWIHVPYRLVRGMMPASFNDRIRLHDENFLDALQEHVKIENIPTSLGGTNQTIRCKVANKFTPDLFWSIKSDEVLEHLEVVQIAPRKTRQIYVDIEETGLQISWYFSTDGDVFFGVFHQFTEEGTKSKSLTHGLVAEKEVDYDKTEMVYPWIKIAARIVHETDSVKCERPGRYWLVFCNQKSWLQRRTVNIVLQITHPDGKKKRLYLDGTSIINPSIDVNEL</sequence>
<organism evidence="2 3">
    <name type="scientific">Gnathostoma spinigerum</name>
    <dbReference type="NCBI Taxonomy" id="75299"/>
    <lineage>
        <taxon>Eukaryota</taxon>
        <taxon>Metazoa</taxon>
        <taxon>Ecdysozoa</taxon>
        <taxon>Nematoda</taxon>
        <taxon>Chromadorea</taxon>
        <taxon>Rhabditida</taxon>
        <taxon>Spirurina</taxon>
        <taxon>Gnathostomatomorpha</taxon>
        <taxon>Gnathostomatoidea</taxon>
        <taxon>Gnathostomatidae</taxon>
        <taxon>Gnathostoma</taxon>
    </lineage>
</organism>
<reference evidence="2 3" key="1">
    <citation type="submission" date="2024-08" db="EMBL/GenBank/DDBJ databases">
        <title>Gnathostoma spinigerum genome.</title>
        <authorList>
            <person name="Gonzalez-Bertolin B."/>
            <person name="Monzon S."/>
            <person name="Zaballos A."/>
            <person name="Jimenez P."/>
            <person name="Dekumyoy P."/>
            <person name="Varona S."/>
            <person name="Cuesta I."/>
            <person name="Sumanam S."/>
            <person name="Adisakwattana P."/>
            <person name="Gasser R.B."/>
            <person name="Hernandez-Gonzalez A."/>
            <person name="Young N.D."/>
            <person name="Perteguer M.J."/>
        </authorList>
    </citation>
    <scope>NUCLEOTIDE SEQUENCE [LARGE SCALE GENOMIC DNA]</scope>
    <source>
        <strain evidence="2">AL3</strain>
        <tissue evidence="2">Liver</tissue>
    </source>
</reference>
<dbReference type="AlphaFoldDB" id="A0ABD6ECC9"/>
<dbReference type="Pfam" id="PF00650">
    <property type="entry name" value="CRAL_TRIO"/>
    <property type="match status" value="1"/>
</dbReference>
<dbReference type="SUPFAM" id="SSF52087">
    <property type="entry name" value="CRAL/TRIO domain"/>
    <property type="match status" value="1"/>
</dbReference>
<evidence type="ECO:0000313" key="3">
    <source>
        <dbReference type="Proteomes" id="UP001608902"/>
    </source>
</evidence>
<protein>
    <recommendedName>
        <fullName evidence="1">CRAL-TRIO domain-containing protein</fullName>
    </recommendedName>
</protein>
<dbReference type="InterPro" id="IPR058960">
    <property type="entry name" value="Ctg-1-like_C"/>
</dbReference>
<name>A0ABD6ECC9_9BILA</name>
<dbReference type="PANTHER" id="PTHR47159">
    <property type="entry name" value="PROTEIN CBG07705-RELATED"/>
    <property type="match status" value="1"/>
</dbReference>
<dbReference type="InterPro" id="IPR036865">
    <property type="entry name" value="CRAL-TRIO_dom_sf"/>
</dbReference>
<dbReference type="CDD" id="cd00170">
    <property type="entry name" value="SEC14"/>
    <property type="match status" value="1"/>
</dbReference>
<dbReference type="SMART" id="SM00516">
    <property type="entry name" value="SEC14"/>
    <property type="match status" value="1"/>
</dbReference>
<proteinExistence type="predicted"/>
<dbReference type="InterPro" id="IPR001251">
    <property type="entry name" value="CRAL-TRIO_dom"/>
</dbReference>
<gene>
    <name evidence="2" type="ORF">AB6A40_000861</name>
</gene>
<accession>A0ABD6ECC9</accession>
<comment type="caution">
    <text evidence="2">The sequence shown here is derived from an EMBL/GenBank/DDBJ whole genome shotgun (WGS) entry which is preliminary data.</text>
</comment>
<dbReference type="SUPFAM" id="SSF101576">
    <property type="entry name" value="Supernatant protein factor (SPF), C-terminal domain"/>
    <property type="match status" value="1"/>
</dbReference>
<dbReference type="Gene3D" id="3.40.525.10">
    <property type="entry name" value="CRAL-TRIO lipid binding domain"/>
    <property type="match status" value="1"/>
</dbReference>
<dbReference type="Pfam" id="PF25883">
    <property type="entry name" value="F28H7_8_C"/>
    <property type="match status" value="1"/>
</dbReference>
<dbReference type="InterPro" id="IPR036598">
    <property type="entry name" value="GOLD_dom_sf"/>
</dbReference>
<dbReference type="PANTHER" id="PTHR47159:SF6">
    <property type="entry name" value="CRAL-TRIO DOMAIN-CONTAINING PROTEIN"/>
    <property type="match status" value="1"/>
</dbReference>
<evidence type="ECO:0000313" key="2">
    <source>
        <dbReference type="EMBL" id="MFH4974152.1"/>
    </source>
</evidence>
<feature type="domain" description="CRAL-TRIO" evidence="1">
    <location>
        <begin position="107"/>
        <end position="283"/>
    </location>
</feature>
<dbReference type="Gene3D" id="2.60.120.680">
    <property type="entry name" value="GOLD domain"/>
    <property type="match status" value="1"/>
</dbReference>
<evidence type="ECO:0000259" key="1">
    <source>
        <dbReference type="PROSITE" id="PS50191"/>
    </source>
</evidence>
<dbReference type="PROSITE" id="PS50191">
    <property type="entry name" value="CRAL_TRIO"/>
    <property type="match status" value="1"/>
</dbReference>